<evidence type="ECO:0000313" key="2">
    <source>
        <dbReference type="EMBL" id="KIY91392.1"/>
    </source>
</evidence>
<organism evidence="2 3">
    <name type="scientific">Monoraphidium neglectum</name>
    <dbReference type="NCBI Taxonomy" id="145388"/>
    <lineage>
        <taxon>Eukaryota</taxon>
        <taxon>Viridiplantae</taxon>
        <taxon>Chlorophyta</taxon>
        <taxon>core chlorophytes</taxon>
        <taxon>Chlorophyceae</taxon>
        <taxon>CS clade</taxon>
        <taxon>Sphaeropleales</taxon>
        <taxon>Selenastraceae</taxon>
        <taxon>Monoraphidium</taxon>
    </lineage>
</organism>
<dbReference type="GeneID" id="25734345"/>
<dbReference type="KEGG" id="mng:MNEG_16572"/>
<accession>A0A0D2ITP1</accession>
<protein>
    <recommendedName>
        <fullName evidence="4">Peptidase M16 C-terminal domain-containing protein</fullName>
    </recommendedName>
</protein>
<reference evidence="2 3" key="1">
    <citation type="journal article" date="2013" name="BMC Genomics">
        <title>Reconstruction of the lipid metabolism for the microalga Monoraphidium neglectum from its genome sequence reveals characteristics suitable for biofuel production.</title>
        <authorList>
            <person name="Bogen C."/>
            <person name="Al-Dilaimi A."/>
            <person name="Albersmeier A."/>
            <person name="Wichmann J."/>
            <person name="Grundmann M."/>
            <person name="Rupp O."/>
            <person name="Lauersen K.J."/>
            <person name="Blifernez-Klassen O."/>
            <person name="Kalinowski J."/>
            <person name="Goesmann A."/>
            <person name="Mussgnug J.H."/>
            <person name="Kruse O."/>
        </authorList>
    </citation>
    <scope>NUCLEOTIDE SEQUENCE [LARGE SCALE GENOMIC DNA]</scope>
    <source>
        <strain evidence="2 3">SAG 48.87</strain>
    </source>
</reference>
<dbReference type="OrthoDB" id="10251424at2759"/>
<dbReference type="RefSeq" id="XP_013890412.1">
    <property type="nucleotide sequence ID" value="XM_014034958.1"/>
</dbReference>
<dbReference type="AlphaFoldDB" id="A0A0D2ITP1"/>
<gene>
    <name evidence="2" type="ORF">MNEG_16572</name>
</gene>
<dbReference type="SUPFAM" id="SSF63411">
    <property type="entry name" value="LuxS/MPP-like metallohydrolase"/>
    <property type="match status" value="1"/>
</dbReference>
<feature type="region of interest" description="Disordered" evidence="1">
    <location>
        <begin position="107"/>
        <end position="175"/>
    </location>
</feature>
<dbReference type="STRING" id="145388.A0A0D2ITP1"/>
<feature type="compositionally biased region" description="Pro residues" evidence="1">
    <location>
        <begin position="112"/>
        <end position="123"/>
    </location>
</feature>
<keyword evidence="3" id="KW-1185">Reference proteome</keyword>
<evidence type="ECO:0000256" key="1">
    <source>
        <dbReference type="SAM" id="MobiDB-lite"/>
    </source>
</evidence>
<dbReference type="InterPro" id="IPR011249">
    <property type="entry name" value="Metalloenz_LuxS/M16"/>
</dbReference>
<dbReference type="EMBL" id="KK106736">
    <property type="protein sequence ID" value="KIY91392.1"/>
    <property type="molecule type" value="Genomic_DNA"/>
</dbReference>
<evidence type="ECO:0008006" key="4">
    <source>
        <dbReference type="Google" id="ProtNLM"/>
    </source>
</evidence>
<name>A0A0D2ITP1_9CHLO</name>
<sequence length="244" mass="24802">MRAALPSLLPHTPVLIAPRSAAVPPAAKPPGGCYYFEPLTLEDVEKVDPHQAVAMHTGMFSNPAEFTVVLTGNLSCAQALPLIEMYLASIPARQPPDVAGSAAALKGMLGAPRPPPQPQPQPPADGDGGAADAGSEAGPLPEGARGAAAAEAGSSGRRSEGEEEEDEADAAAAGGAAAAAAEGAVAVAAHCGKDARTVTPLPFEFPERPVREDVAVDMVSPLSQAHITFPCLLQRATAMQVRSR</sequence>
<evidence type="ECO:0000313" key="3">
    <source>
        <dbReference type="Proteomes" id="UP000054498"/>
    </source>
</evidence>
<dbReference type="Proteomes" id="UP000054498">
    <property type="component" value="Unassembled WGS sequence"/>
</dbReference>
<feature type="compositionally biased region" description="Low complexity" evidence="1">
    <location>
        <begin position="132"/>
        <end position="156"/>
    </location>
</feature>
<dbReference type="GO" id="GO:0046872">
    <property type="term" value="F:metal ion binding"/>
    <property type="evidence" value="ECO:0007669"/>
    <property type="project" value="InterPro"/>
</dbReference>
<proteinExistence type="predicted"/>